<dbReference type="InterPro" id="IPR013106">
    <property type="entry name" value="Ig_V-set"/>
</dbReference>
<protein>
    <submittedName>
        <fullName evidence="12 14">Myelin protein zero-like protein 2</fullName>
    </submittedName>
</protein>
<dbReference type="EMBL" id="BT048188">
    <property type="protein sequence ID" value="ACI67989.1"/>
    <property type="molecule type" value="mRNA"/>
</dbReference>
<dbReference type="InterPro" id="IPR007110">
    <property type="entry name" value="Ig-like_dom"/>
</dbReference>
<reference evidence="14" key="4">
    <citation type="submission" date="2025-04" db="UniProtKB">
        <authorList>
            <consortium name="RefSeq"/>
        </authorList>
    </citation>
    <scope>IDENTIFICATION</scope>
</reference>
<dbReference type="PANTHER" id="PTHR13869">
    <property type="entry name" value="MYELIN P0 RELATED"/>
    <property type="match status" value="1"/>
</dbReference>
<evidence type="ECO:0000313" key="14">
    <source>
        <dbReference type="RefSeq" id="NP_001134555.1"/>
    </source>
</evidence>
<dbReference type="FunFam" id="2.60.40.10:FF:000193">
    <property type="entry name" value="Myelin protein zero-like 1 like"/>
    <property type="match status" value="1"/>
</dbReference>
<proteinExistence type="evidence at transcript level"/>
<evidence type="ECO:0000256" key="4">
    <source>
        <dbReference type="ARBA" id="ARBA00022729"/>
    </source>
</evidence>
<comment type="subcellular location">
    <subcellularLocation>
        <location evidence="1">Membrane</location>
        <topology evidence="1">Single-pass type I membrane protein</topology>
    </subcellularLocation>
</comment>
<evidence type="ECO:0000256" key="8">
    <source>
        <dbReference type="ARBA" id="ARBA00023180"/>
    </source>
</evidence>
<evidence type="ECO:0000313" key="12">
    <source>
        <dbReference type="EMBL" id="ACI67989.1"/>
    </source>
</evidence>
<reference evidence="12 14" key="2">
    <citation type="journal article" date="2010" name="BMC Genomics">
        <title>Salmo salar and Esox lucius full-length cDNA sequences reveal changes in evolutionary pressures on a post-tetraploidization genome.</title>
        <authorList>
            <person name="Leong J.S."/>
            <person name="Jantzen S.G."/>
            <person name="von Schalburg K.R."/>
            <person name="Cooper G.A."/>
            <person name="Messmer A.M."/>
            <person name="Liao N.Y."/>
            <person name="Munro S."/>
            <person name="Moore R."/>
            <person name="Holt R.A."/>
            <person name="Jones S.J."/>
            <person name="Davidson W.S."/>
            <person name="Koop B.F."/>
        </authorList>
    </citation>
    <scope>NUCLEOTIDE SEQUENCE</scope>
    <source>
        <tissue evidence="12">Head kidney</tissue>
    </source>
</reference>
<dbReference type="SUPFAM" id="SSF48726">
    <property type="entry name" value="Immunoglobulin"/>
    <property type="match status" value="1"/>
</dbReference>
<dbReference type="CTD" id="10205"/>
<dbReference type="AlphaFoldDB" id="B5XAW9"/>
<evidence type="ECO:0000256" key="9">
    <source>
        <dbReference type="ARBA" id="ARBA00023319"/>
    </source>
</evidence>
<evidence type="ECO:0000256" key="1">
    <source>
        <dbReference type="ARBA" id="ARBA00004479"/>
    </source>
</evidence>
<keyword evidence="9" id="KW-0393">Immunoglobulin domain</keyword>
<gene>
    <name evidence="12" type="primary">MPZL2</name>
    <name evidence="14" type="synonym">mpzl2</name>
</gene>
<dbReference type="Proteomes" id="UP001652741">
    <property type="component" value="Chromosome ssa13"/>
</dbReference>
<evidence type="ECO:0000256" key="5">
    <source>
        <dbReference type="ARBA" id="ARBA00022989"/>
    </source>
</evidence>
<evidence type="ECO:0000259" key="11">
    <source>
        <dbReference type="PROSITE" id="PS50835"/>
    </source>
</evidence>
<dbReference type="PRINTS" id="PR00213">
    <property type="entry name" value="MYELINP0"/>
</dbReference>
<keyword evidence="7" id="KW-1015">Disulfide bond</keyword>
<dbReference type="Pfam" id="PF07686">
    <property type="entry name" value="V-set"/>
    <property type="match status" value="1"/>
</dbReference>
<name>B5XAW9_SALSA</name>
<dbReference type="PROSITE" id="PS50835">
    <property type="entry name" value="IG_LIKE"/>
    <property type="match status" value="1"/>
</dbReference>
<dbReference type="GeneID" id="100196054"/>
<dbReference type="KEGG" id="sasa:100196054"/>
<dbReference type="InterPro" id="IPR036179">
    <property type="entry name" value="Ig-like_dom_sf"/>
</dbReference>
<keyword evidence="4" id="KW-0732">Signal</keyword>
<evidence type="ECO:0000256" key="7">
    <source>
        <dbReference type="ARBA" id="ARBA00023157"/>
    </source>
</evidence>
<evidence type="ECO:0000313" key="13">
    <source>
        <dbReference type="Proteomes" id="UP001652741"/>
    </source>
</evidence>
<dbReference type="PANTHER" id="PTHR13869:SF21">
    <property type="entry name" value="MYELIN PROTEIN ZERO-LIKE PROTEIN 2"/>
    <property type="match status" value="1"/>
</dbReference>
<comment type="similarity">
    <text evidence="2">Belongs to the myelin P0 protein family.</text>
</comment>
<evidence type="ECO:0000256" key="6">
    <source>
        <dbReference type="ARBA" id="ARBA00023136"/>
    </source>
</evidence>
<sequence length="261" mass="29361">MYRTWQQFLAFMGLFAVPGVLRVVGMEIFTSNEVEALNGTEVRLKCTFKSKHPVSHSSVAVSWNFRPLSQGAEESVFYYQETAYPPTEGRFKGHAVWSGDIMRQDASISLHEVPFTFNGTYTCQVRNLPDVHGINGEVTLRAVHKVSISDIGILAAAIGGTIAIVLVLLGLFMVYKYCNRHANTDMELQGSKLRETGELQERELQANIQQLWWTFLQSACQLHAPSKHEISVALCCVTKLHNFRVAFYCSQHKVHLCNHAV</sequence>
<dbReference type="RefSeq" id="NP_001134555.1">
    <property type="nucleotide sequence ID" value="NM_001141083.1"/>
</dbReference>
<dbReference type="OrthoDB" id="8916449at2759"/>
<reference evidence="12" key="3">
    <citation type="submission" date="2010-08" db="EMBL/GenBank/DDBJ databases">
        <authorList>
            <consortium name="cGRASP (B.F. Koop &amp; W.S. Davidson)"/>
        </authorList>
    </citation>
    <scope>NUCLEOTIDE SEQUENCE</scope>
    <source>
        <tissue evidence="12">Head kidney</tissue>
    </source>
</reference>
<accession>B5XAW9</accession>
<keyword evidence="3 10" id="KW-0812">Transmembrane</keyword>
<keyword evidence="8" id="KW-0325">Glycoprotein</keyword>
<dbReference type="Gene3D" id="2.60.40.10">
    <property type="entry name" value="Immunoglobulins"/>
    <property type="match status" value="1"/>
</dbReference>
<keyword evidence="5 10" id="KW-1133">Transmembrane helix</keyword>
<feature type="domain" description="Ig-like" evidence="11">
    <location>
        <begin position="18"/>
        <end position="141"/>
    </location>
</feature>
<dbReference type="InterPro" id="IPR000920">
    <property type="entry name" value="Myelin_P0-rel"/>
</dbReference>
<keyword evidence="13" id="KW-1185">Reference proteome</keyword>
<evidence type="ECO:0000256" key="10">
    <source>
        <dbReference type="SAM" id="Phobius"/>
    </source>
</evidence>
<evidence type="ECO:0000256" key="2">
    <source>
        <dbReference type="ARBA" id="ARBA00007180"/>
    </source>
</evidence>
<reference evidence="12" key="1">
    <citation type="submission" date="2008-10" db="EMBL/GenBank/DDBJ databases">
        <authorList>
            <consortium name="cGRASP (B.F. Koop &amp; W.S. Davidson)"/>
            <person name="Leong J."/>
            <person name="von Schalburg K."/>
            <person name="Cooper G."/>
            <person name="Moore R."/>
            <person name="Holt R."/>
            <person name="Davidson W.S."/>
            <person name="Koop B.F."/>
        </authorList>
    </citation>
    <scope>NUCLEOTIDE SEQUENCE</scope>
    <source>
        <tissue evidence="12">Head kidney</tissue>
    </source>
</reference>
<dbReference type="GO" id="GO:0005886">
    <property type="term" value="C:plasma membrane"/>
    <property type="evidence" value="ECO:0007669"/>
    <property type="project" value="TreeGrafter"/>
</dbReference>
<dbReference type="InterPro" id="IPR013783">
    <property type="entry name" value="Ig-like_fold"/>
</dbReference>
<evidence type="ECO:0000256" key="3">
    <source>
        <dbReference type="ARBA" id="ARBA00022692"/>
    </source>
</evidence>
<keyword evidence="6 10" id="KW-0472">Membrane</keyword>
<organism evidence="12">
    <name type="scientific">Salmo salar</name>
    <name type="common">Atlantic salmon</name>
    <dbReference type="NCBI Taxonomy" id="8030"/>
    <lineage>
        <taxon>Eukaryota</taxon>
        <taxon>Metazoa</taxon>
        <taxon>Chordata</taxon>
        <taxon>Craniata</taxon>
        <taxon>Vertebrata</taxon>
        <taxon>Euteleostomi</taxon>
        <taxon>Actinopterygii</taxon>
        <taxon>Neopterygii</taxon>
        <taxon>Teleostei</taxon>
        <taxon>Protacanthopterygii</taxon>
        <taxon>Salmoniformes</taxon>
        <taxon>Salmonidae</taxon>
        <taxon>Salmoninae</taxon>
        <taxon>Salmo</taxon>
    </lineage>
</organism>
<feature type="transmembrane region" description="Helical" evidence="10">
    <location>
        <begin position="151"/>
        <end position="175"/>
    </location>
</feature>
<dbReference type="GO" id="GO:0098609">
    <property type="term" value="P:cell-cell adhesion"/>
    <property type="evidence" value="ECO:0007669"/>
    <property type="project" value="TreeGrafter"/>
</dbReference>